<dbReference type="CDD" id="cd01399">
    <property type="entry name" value="GlcN6P_deaminase"/>
    <property type="match status" value="1"/>
</dbReference>
<keyword evidence="3" id="KW-1185">Reference proteome</keyword>
<proteinExistence type="predicted"/>
<dbReference type="Pfam" id="PF01182">
    <property type="entry name" value="Glucosamine_iso"/>
    <property type="match status" value="1"/>
</dbReference>
<reference evidence="3" key="1">
    <citation type="journal article" date="2019" name="Int. J. Syst. Evol. Microbiol.">
        <title>The Global Catalogue of Microorganisms (GCM) 10K type strain sequencing project: providing services to taxonomists for standard genome sequencing and annotation.</title>
        <authorList>
            <consortium name="The Broad Institute Genomics Platform"/>
            <consortium name="The Broad Institute Genome Sequencing Center for Infectious Disease"/>
            <person name="Wu L."/>
            <person name="Ma J."/>
        </authorList>
    </citation>
    <scope>NUCLEOTIDE SEQUENCE [LARGE SCALE GENOMIC DNA]</scope>
    <source>
        <strain evidence="3">CCUG 66188</strain>
    </source>
</reference>
<dbReference type="RefSeq" id="WP_379996739.1">
    <property type="nucleotide sequence ID" value="NZ_JBHSGN010000076.1"/>
</dbReference>
<dbReference type="PANTHER" id="PTHR11280">
    <property type="entry name" value="GLUCOSAMINE-6-PHOSPHATE ISOMERASE"/>
    <property type="match status" value="1"/>
</dbReference>
<name>A0ABV9KWI0_9BACT</name>
<dbReference type="Gene3D" id="3.40.50.1360">
    <property type="match status" value="1"/>
</dbReference>
<sequence>MIFKKDKLTVKIYTSTKEMSVNAALDVSTQIKELLSRNEHINMIFAAAPSQSEFLKELVSYQDIDWGRINAFHLDEYIDLSEDAPQRFGNFLKKEIFGLLPFRNIYYLDGNKPTDEECKRYTALLERNPPDIVCLGIGENGHIAFNDPHVADFNDAETVKVVTLDEMCRQQQVNDKCFARIEDVPEQALTLTIPTLLSARYLYCIVPFKSKSQAIYNMINGDISEACPASVLRTEDDVILYLDKDSASLLVQ</sequence>
<accession>A0ABV9KWI0</accession>
<organism evidence="2 3">
    <name type="scientific">Dysgonomonas termitidis</name>
    <dbReference type="NCBI Taxonomy" id="1516126"/>
    <lineage>
        <taxon>Bacteria</taxon>
        <taxon>Pseudomonadati</taxon>
        <taxon>Bacteroidota</taxon>
        <taxon>Bacteroidia</taxon>
        <taxon>Bacteroidales</taxon>
        <taxon>Dysgonomonadaceae</taxon>
        <taxon>Dysgonomonas</taxon>
    </lineage>
</organism>
<feature type="domain" description="Glucosamine/galactosamine-6-phosphate isomerase" evidence="1">
    <location>
        <begin position="16"/>
        <end position="236"/>
    </location>
</feature>
<evidence type="ECO:0000313" key="3">
    <source>
        <dbReference type="Proteomes" id="UP001596023"/>
    </source>
</evidence>
<dbReference type="EMBL" id="JBHSGN010000076">
    <property type="protein sequence ID" value="MFC4674435.1"/>
    <property type="molecule type" value="Genomic_DNA"/>
</dbReference>
<gene>
    <name evidence="2" type="ORF">ACFO6W_12090</name>
</gene>
<dbReference type="Proteomes" id="UP001596023">
    <property type="component" value="Unassembled WGS sequence"/>
</dbReference>
<dbReference type="InterPro" id="IPR004547">
    <property type="entry name" value="Glucosamine6P_isomerase"/>
</dbReference>
<dbReference type="SUPFAM" id="SSF100950">
    <property type="entry name" value="NagB/RpiA/CoA transferase-like"/>
    <property type="match status" value="1"/>
</dbReference>
<dbReference type="InterPro" id="IPR037171">
    <property type="entry name" value="NagB/RpiA_transferase-like"/>
</dbReference>
<dbReference type="InterPro" id="IPR006148">
    <property type="entry name" value="Glc/Gal-6P_isomerase"/>
</dbReference>
<comment type="caution">
    <text evidence="2">The sequence shown here is derived from an EMBL/GenBank/DDBJ whole genome shotgun (WGS) entry which is preliminary data.</text>
</comment>
<dbReference type="PANTHER" id="PTHR11280:SF6">
    <property type="entry name" value="GLUCOSAMINE-6-PHOSPHATE ISOMERASE NAGB"/>
    <property type="match status" value="1"/>
</dbReference>
<evidence type="ECO:0000259" key="1">
    <source>
        <dbReference type="Pfam" id="PF01182"/>
    </source>
</evidence>
<protein>
    <submittedName>
        <fullName evidence="2">Glucosamine-6-phosphate deaminase</fullName>
    </submittedName>
</protein>
<evidence type="ECO:0000313" key="2">
    <source>
        <dbReference type="EMBL" id="MFC4674435.1"/>
    </source>
</evidence>